<organism evidence="2 3">
    <name type="scientific">Lophiostoma macrostomum CBS 122681</name>
    <dbReference type="NCBI Taxonomy" id="1314788"/>
    <lineage>
        <taxon>Eukaryota</taxon>
        <taxon>Fungi</taxon>
        <taxon>Dikarya</taxon>
        <taxon>Ascomycota</taxon>
        <taxon>Pezizomycotina</taxon>
        <taxon>Dothideomycetes</taxon>
        <taxon>Pleosporomycetidae</taxon>
        <taxon>Pleosporales</taxon>
        <taxon>Lophiostomataceae</taxon>
        <taxon>Lophiostoma</taxon>
    </lineage>
</organism>
<dbReference type="AlphaFoldDB" id="A0A6A6T283"/>
<evidence type="ECO:0000256" key="1">
    <source>
        <dbReference type="SAM" id="MobiDB-lite"/>
    </source>
</evidence>
<name>A0A6A6T283_9PLEO</name>
<evidence type="ECO:0000313" key="3">
    <source>
        <dbReference type="Proteomes" id="UP000799324"/>
    </source>
</evidence>
<feature type="compositionally biased region" description="Basic residues" evidence="1">
    <location>
        <begin position="777"/>
        <end position="786"/>
    </location>
</feature>
<dbReference type="EMBL" id="MU004375">
    <property type="protein sequence ID" value="KAF2653792.1"/>
    <property type="molecule type" value="Genomic_DNA"/>
</dbReference>
<accession>A0A6A6T283</accession>
<reference evidence="2" key="1">
    <citation type="journal article" date="2020" name="Stud. Mycol.">
        <title>101 Dothideomycetes genomes: a test case for predicting lifestyles and emergence of pathogens.</title>
        <authorList>
            <person name="Haridas S."/>
            <person name="Albert R."/>
            <person name="Binder M."/>
            <person name="Bloem J."/>
            <person name="Labutti K."/>
            <person name="Salamov A."/>
            <person name="Andreopoulos B."/>
            <person name="Baker S."/>
            <person name="Barry K."/>
            <person name="Bills G."/>
            <person name="Bluhm B."/>
            <person name="Cannon C."/>
            <person name="Castanera R."/>
            <person name="Culley D."/>
            <person name="Daum C."/>
            <person name="Ezra D."/>
            <person name="Gonzalez J."/>
            <person name="Henrissat B."/>
            <person name="Kuo A."/>
            <person name="Liang C."/>
            <person name="Lipzen A."/>
            <person name="Lutzoni F."/>
            <person name="Magnuson J."/>
            <person name="Mondo S."/>
            <person name="Nolan M."/>
            <person name="Ohm R."/>
            <person name="Pangilinan J."/>
            <person name="Park H.-J."/>
            <person name="Ramirez L."/>
            <person name="Alfaro M."/>
            <person name="Sun H."/>
            <person name="Tritt A."/>
            <person name="Yoshinaga Y."/>
            <person name="Zwiers L.-H."/>
            <person name="Turgeon B."/>
            <person name="Goodwin S."/>
            <person name="Spatafora J."/>
            <person name="Crous P."/>
            <person name="Grigoriev I."/>
        </authorList>
    </citation>
    <scope>NUCLEOTIDE SEQUENCE</scope>
    <source>
        <strain evidence="2">CBS 122681</strain>
    </source>
</reference>
<feature type="region of interest" description="Disordered" evidence="1">
    <location>
        <begin position="766"/>
        <end position="793"/>
    </location>
</feature>
<feature type="region of interest" description="Disordered" evidence="1">
    <location>
        <begin position="119"/>
        <end position="141"/>
    </location>
</feature>
<evidence type="ECO:0000313" key="2">
    <source>
        <dbReference type="EMBL" id="KAF2653792.1"/>
    </source>
</evidence>
<keyword evidence="3" id="KW-1185">Reference proteome</keyword>
<proteinExistence type="predicted"/>
<gene>
    <name evidence="2" type="ORF">K491DRAFT_717757</name>
</gene>
<sequence length="793" mass="90625">MEILSIDTIDSIDASSDHNVSNALDLLRSFNAEIADIYDVDDIHAYWDSLRHLDFVSRAFGQDWMGELERSYIKLIERESLSIVLKSTQESSHLAKACVARFCAYRRYAYGALAKKESDPEDYEAEMESPKRSQSPPPNKIKYEDGLKEVVDKNKDETAHEPAILDELLRENAHLRNLVQQTFSKLQKVLEKQWTQEVADIANSLLPMANDWEVCRTHGAATDEATFIESPCSDAAGFPQAAVPESVVEESETTATVMQEVRDDVDSPDDRGGELLPRRSSLTLIDEDANAKADHQRDLGMSKILKDLKEVIETAATTTGSRRWLHREVANVAYCEDRNNDQREENHIMIDMNLPDSAEMQVIELKAAIGALKSFCESQGNEVSQDHLNRALESIEKAGFFEDKHGTLDSRWSSLTDHERWSFANLIFAFFQSLLWREWWVVHVQQRAKSDIQDSQEIESLHPDPDEMAERLRGIHAKIQYLAETSGGRAPRLAHDRMYETVNTALNSHWKSISPEERRGHIDAFNAAVEYMFLGWQKPDVPLPNSSESWRSHAERTAAIVFMLNINDGPDHSDIRRSLVRLTDTIHQPIYPDLKWGPPVFEPHRPLPTWLTTSGLDLHEELQTDFFTECYDHWRAQLSDEAEWEASDKRNLALIQDIDSLLKYVDALEKGSRADIPVQRVQKLLQDLRTRVWRSTEDYGGKFKDDEGDSNGKGDEYEDTLAVDPIPQFNTEKWVRGLFGVDMQSRASARTTVLCGSKLSILTRLEASNDDVQNKERRNRSGKRKDRSQLERK</sequence>
<protein>
    <submittedName>
        <fullName evidence="2">Uncharacterized protein</fullName>
    </submittedName>
</protein>
<dbReference type="Proteomes" id="UP000799324">
    <property type="component" value="Unassembled WGS sequence"/>
</dbReference>